<evidence type="ECO:0000313" key="9">
    <source>
        <dbReference type="EMBL" id="MBD0417336.1"/>
    </source>
</evidence>
<evidence type="ECO:0000259" key="7">
    <source>
        <dbReference type="Pfam" id="PF00441"/>
    </source>
</evidence>
<evidence type="ECO:0000256" key="4">
    <source>
        <dbReference type="ARBA" id="ARBA00022827"/>
    </source>
</evidence>
<dbReference type="SUPFAM" id="SSF56645">
    <property type="entry name" value="Acyl-CoA dehydrogenase NM domain-like"/>
    <property type="match status" value="1"/>
</dbReference>
<dbReference type="InterPro" id="IPR006091">
    <property type="entry name" value="Acyl-CoA_Oxase/DH_mid-dom"/>
</dbReference>
<organism evidence="9 10">
    <name type="scientific">Oryzicola mucosus</name>
    <dbReference type="NCBI Taxonomy" id="2767425"/>
    <lineage>
        <taxon>Bacteria</taxon>
        <taxon>Pseudomonadati</taxon>
        <taxon>Pseudomonadota</taxon>
        <taxon>Alphaproteobacteria</taxon>
        <taxon>Hyphomicrobiales</taxon>
        <taxon>Phyllobacteriaceae</taxon>
        <taxon>Oryzicola</taxon>
    </lineage>
</organism>
<protein>
    <submittedName>
        <fullName evidence="9">Acyl-CoA dehydrogenase family protein</fullName>
    </submittedName>
</protein>
<dbReference type="InterPro" id="IPR009100">
    <property type="entry name" value="AcylCoA_DH/oxidase_NM_dom_sf"/>
</dbReference>
<evidence type="ECO:0000259" key="8">
    <source>
        <dbReference type="Pfam" id="PF02770"/>
    </source>
</evidence>
<dbReference type="PANTHER" id="PTHR48083:SF13">
    <property type="entry name" value="ACYL-COA DEHYDROGENASE FAMILY MEMBER 11"/>
    <property type="match status" value="1"/>
</dbReference>
<dbReference type="GO" id="GO:0003995">
    <property type="term" value="F:acyl-CoA dehydrogenase activity"/>
    <property type="evidence" value="ECO:0007669"/>
    <property type="project" value="TreeGrafter"/>
</dbReference>
<gene>
    <name evidence="9" type="ORF">ICI42_22090</name>
</gene>
<feature type="domain" description="Acyl-CoA dehydrogenase/oxidase C-terminal" evidence="7">
    <location>
        <begin position="245"/>
        <end position="394"/>
    </location>
</feature>
<accession>A0A8J6PPA2</accession>
<dbReference type="InterPro" id="IPR050741">
    <property type="entry name" value="Acyl-CoA_dehydrogenase"/>
</dbReference>
<keyword evidence="3 6" id="KW-0285">Flavoprotein</keyword>
<dbReference type="PANTHER" id="PTHR48083">
    <property type="entry name" value="MEDIUM-CHAIN SPECIFIC ACYL-COA DEHYDROGENASE, MITOCHONDRIAL-RELATED"/>
    <property type="match status" value="1"/>
</dbReference>
<evidence type="ECO:0000256" key="1">
    <source>
        <dbReference type="ARBA" id="ARBA00001974"/>
    </source>
</evidence>
<dbReference type="GO" id="GO:0033539">
    <property type="term" value="P:fatty acid beta-oxidation using acyl-CoA dehydrogenase"/>
    <property type="evidence" value="ECO:0007669"/>
    <property type="project" value="TreeGrafter"/>
</dbReference>
<dbReference type="InterPro" id="IPR036250">
    <property type="entry name" value="AcylCo_DH-like_C"/>
</dbReference>
<dbReference type="Pfam" id="PF00441">
    <property type="entry name" value="Acyl-CoA_dh_1"/>
    <property type="match status" value="1"/>
</dbReference>
<dbReference type="AlphaFoldDB" id="A0A8J6PPA2"/>
<comment type="caution">
    <text evidence="9">The sequence shown here is derived from an EMBL/GenBank/DDBJ whole genome shotgun (WGS) entry which is preliminary data.</text>
</comment>
<keyword evidence="4 6" id="KW-0274">FAD</keyword>
<dbReference type="Gene3D" id="1.10.540.10">
    <property type="entry name" value="Acyl-CoA dehydrogenase/oxidase, N-terminal domain"/>
    <property type="match status" value="1"/>
</dbReference>
<evidence type="ECO:0000256" key="5">
    <source>
        <dbReference type="ARBA" id="ARBA00023002"/>
    </source>
</evidence>
<proteinExistence type="inferred from homology"/>
<sequence length="401" mass="43630">MSAEHHLFHVTREKLKRFIATQVYPAEKQLPAPGDDEGYGRTQAMRHLRAEAEREGLFNLFSSLREDEFGFSTVQIAELAELTGHSPLLAQDAIGSLNPDAEVINLIRRFGTPAQRDRWVAALAAGEAASALCITEPDVASSDPTEIRAAWRAHAGKFLLSGEKHWALGALNPNLRLLIVLAITEPEEKRRRRLSLILLPSERSGIIIGESATVFGYGNDARGGMPHIRFSDVEVDENDILGPRGQGLATVQSSLGPARLFHCMRLVGSGERALQLMCQRLISRTIRGKPLSEDALWMSRIADSRIAIDQSRAFALSVAAKVDASGLEAAAVDISAVKAILPEAMARVIDMAIQSFGAEGMSHALPLAGMWALARSLRFSDGPDEVHKAVVARAELKRELS</sequence>
<dbReference type="SUPFAM" id="SSF47203">
    <property type="entry name" value="Acyl-CoA dehydrogenase C-terminal domain-like"/>
    <property type="match status" value="1"/>
</dbReference>
<dbReference type="GO" id="GO:0005737">
    <property type="term" value="C:cytoplasm"/>
    <property type="evidence" value="ECO:0007669"/>
    <property type="project" value="TreeGrafter"/>
</dbReference>
<dbReference type="RefSeq" id="WP_188166777.1">
    <property type="nucleotide sequence ID" value="NZ_JACVVX010000012.1"/>
</dbReference>
<comment type="similarity">
    <text evidence="2 6">Belongs to the acyl-CoA dehydrogenase family.</text>
</comment>
<keyword evidence="5 6" id="KW-0560">Oxidoreductase</keyword>
<reference evidence="9" key="1">
    <citation type="submission" date="2020-09" db="EMBL/GenBank/DDBJ databases">
        <title>Genome seq and assembly of Tianweitania sp.</title>
        <authorList>
            <person name="Chhetri G."/>
        </authorList>
    </citation>
    <scope>NUCLEOTIDE SEQUENCE</scope>
    <source>
        <strain evidence="9">Rool2</strain>
    </source>
</reference>
<dbReference type="Gene3D" id="2.40.110.10">
    <property type="entry name" value="Butyryl-CoA Dehydrogenase, subunit A, domain 2"/>
    <property type="match status" value="1"/>
</dbReference>
<dbReference type="GO" id="GO:0050660">
    <property type="term" value="F:flavin adenine dinucleotide binding"/>
    <property type="evidence" value="ECO:0007669"/>
    <property type="project" value="InterPro"/>
</dbReference>
<evidence type="ECO:0000256" key="2">
    <source>
        <dbReference type="ARBA" id="ARBA00009347"/>
    </source>
</evidence>
<dbReference type="InterPro" id="IPR009075">
    <property type="entry name" value="AcylCo_DH/oxidase_C"/>
</dbReference>
<comment type="cofactor">
    <cofactor evidence="1 6">
        <name>FAD</name>
        <dbReference type="ChEBI" id="CHEBI:57692"/>
    </cofactor>
</comment>
<name>A0A8J6PPA2_9HYPH</name>
<dbReference type="Proteomes" id="UP000643405">
    <property type="component" value="Unassembled WGS sequence"/>
</dbReference>
<dbReference type="EMBL" id="JACVVX010000012">
    <property type="protein sequence ID" value="MBD0417336.1"/>
    <property type="molecule type" value="Genomic_DNA"/>
</dbReference>
<dbReference type="InterPro" id="IPR037069">
    <property type="entry name" value="AcylCoA_DH/ox_N_sf"/>
</dbReference>
<evidence type="ECO:0000313" key="10">
    <source>
        <dbReference type="Proteomes" id="UP000643405"/>
    </source>
</evidence>
<dbReference type="Gene3D" id="1.20.140.10">
    <property type="entry name" value="Butyryl-CoA Dehydrogenase, subunit A, domain 3"/>
    <property type="match status" value="1"/>
</dbReference>
<dbReference type="InterPro" id="IPR046373">
    <property type="entry name" value="Acyl-CoA_Oxase/DH_mid-dom_sf"/>
</dbReference>
<evidence type="ECO:0000256" key="3">
    <source>
        <dbReference type="ARBA" id="ARBA00022630"/>
    </source>
</evidence>
<feature type="domain" description="Acyl-CoA oxidase/dehydrogenase middle" evidence="8">
    <location>
        <begin position="131"/>
        <end position="232"/>
    </location>
</feature>
<evidence type="ECO:0000256" key="6">
    <source>
        <dbReference type="RuleBase" id="RU362125"/>
    </source>
</evidence>
<keyword evidence="10" id="KW-1185">Reference proteome</keyword>
<dbReference type="Pfam" id="PF02770">
    <property type="entry name" value="Acyl-CoA_dh_M"/>
    <property type="match status" value="1"/>
</dbReference>